<dbReference type="InterPro" id="IPR037883">
    <property type="entry name" value="Knr4/Smi1-like_sf"/>
</dbReference>
<dbReference type="SUPFAM" id="SSF160631">
    <property type="entry name" value="SMI1/KNR4-like"/>
    <property type="match status" value="1"/>
</dbReference>
<dbReference type="OrthoDB" id="6989522at2"/>
<dbReference type="PANTHER" id="PTHR47432:SF1">
    <property type="entry name" value="CELL WALL ASSEMBLY REGULATOR SMI1"/>
    <property type="match status" value="1"/>
</dbReference>
<dbReference type="Proteomes" id="UP000249819">
    <property type="component" value="Unassembled WGS sequence"/>
</dbReference>
<feature type="domain" description="Knr4/Smi1-like" evidence="1">
    <location>
        <begin position="26"/>
        <end position="166"/>
    </location>
</feature>
<dbReference type="SMART" id="SM00860">
    <property type="entry name" value="SMI1_KNR4"/>
    <property type="match status" value="1"/>
</dbReference>
<evidence type="ECO:0000313" key="3">
    <source>
        <dbReference type="Proteomes" id="UP000249819"/>
    </source>
</evidence>
<accession>A0A327W755</accession>
<dbReference type="AlphaFoldDB" id="A0A327W755"/>
<evidence type="ECO:0000313" key="2">
    <source>
        <dbReference type="EMBL" id="RAJ85850.1"/>
    </source>
</evidence>
<dbReference type="Pfam" id="PF09346">
    <property type="entry name" value="SMI1_KNR4"/>
    <property type="match status" value="1"/>
</dbReference>
<proteinExistence type="predicted"/>
<sequence>MQEYWTRWELWMRNHAPKMVSILNPGTSYNDMKDLETLTGLPIPDSFRIFYAIHNGQKSSRAGLVNGDKLLSIKEIAEEWTSWKNLLENGAFTHNGEVLRSEPDTGIRPEWWNTNWLPFTSDGLGNHLCLDFDPASGGNIGQIITMWHDDTHREVIASSFEDWVKNYITSLENGEYVYQKKWGIVRKDSRYNFKD</sequence>
<dbReference type="RefSeq" id="WP_111591479.1">
    <property type="nucleotide sequence ID" value="NZ_QLMA01000002.1"/>
</dbReference>
<dbReference type="Gene3D" id="3.40.1580.10">
    <property type="entry name" value="SMI1/KNR4-like"/>
    <property type="match status" value="1"/>
</dbReference>
<dbReference type="PANTHER" id="PTHR47432">
    <property type="entry name" value="CELL WALL ASSEMBLY REGULATOR SMI1"/>
    <property type="match status" value="1"/>
</dbReference>
<dbReference type="EMBL" id="QLMA01000002">
    <property type="protein sequence ID" value="RAJ85850.1"/>
    <property type="molecule type" value="Genomic_DNA"/>
</dbReference>
<comment type="caution">
    <text evidence="2">The sequence shown here is derived from an EMBL/GenBank/DDBJ whole genome shotgun (WGS) entry which is preliminary data.</text>
</comment>
<organism evidence="2 3">
    <name type="scientific">Chitinophaga dinghuensis</name>
    <dbReference type="NCBI Taxonomy" id="1539050"/>
    <lineage>
        <taxon>Bacteria</taxon>
        <taxon>Pseudomonadati</taxon>
        <taxon>Bacteroidota</taxon>
        <taxon>Chitinophagia</taxon>
        <taxon>Chitinophagales</taxon>
        <taxon>Chitinophagaceae</taxon>
        <taxon>Chitinophaga</taxon>
    </lineage>
</organism>
<evidence type="ECO:0000259" key="1">
    <source>
        <dbReference type="SMART" id="SM00860"/>
    </source>
</evidence>
<reference evidence="2 3" key="1">
    <citation type="submission" date="2018-06" db="EMBL/GenBank/DDBJ databases">
        <title>Genomic Encyclopedia of Archaeal and Bacterial Type Strains, Phase II (KMG-II): from individual species to whole genera.</title>
        <authorList>
            <person name="Goeker M."/>
        </authorList>
    </citation>
    <scope>NUCLEOTIDE SEQUENCE [LARGE SCALE GENOMIC DNA]</scope>
    <source>
        <strain evidence="2 3">DSM 29821</strain>
    </source>
</reference>
<dbReference type="InterPro" id="IPR018958">
    <property type="entry name" value="Knr4/Smi1-like_dom"/>
</dbReference>
<protein>
    <submittedName>
        <fullName evidence="2">Cell wall assembly regulator SMI1</fullName>
    </submittedName>
</protein>
<dbReference type="InterPro" id="IPR051873">
    <property type="entry name" value="KNR4/SMI1_regulator"/>
</dbReference>
<keyword evidence="3" id="KW-1185">Reference proteome</keyword>
<name>A0A327W755_9BACT</name>
<gene>
    <name evidence="2" type="ORF">CLV59_102556</name>
</gene>